<dbReference type="PANTHER" id="PTHR43133:SF8">
    <property type="entry name" value="RNA POLYMERASE SIGMA FACTOR HI_1459-RELATED"/>
    <property type="match status" value="1"/>
</dbReference>
<dbReference type="EMBL" id="JBHSCL010000003">
    <property type="protein sequence ID" value="MFC4218943.1"/>
    <property type="molecule type" value="Genomic_DNA"/>
</dbReference>
<evidence type="ECO:0000256" key="4">
    <source>
        <dbReference type="ARBA" id="ARBA00023125"/>
    </source>
</evidence>
<dbReference type="Gene3D" id="1.10.1740.10">
    <property type="match status" value="1"/>
</dbReference>
<evidence type="ECO:0000259" key="6">
    <source>
        <dbReference type="Pfam" id="PF04542"/>
    </source>
</evidence>
<gene>
    <name evidence="7" type="ORF">ACFOWS_02295</name>
</gene>
<dbReference type="InterPro" id="IPR014284">
    <property type="entry name" value="RNA_pol_sigma-70_dom"/>
</dbReference>
<keyword evidence="2" id="KW-0805">Transcription regulation</keyword>
<name>A0ABV8PG30_9FLAO</name>
<proteinExistence type="inferred from homology"/>
<dbReference type="Pfam" id="PF04542">
    <property type="entry name" value="Sigma70_r2"/>
    <property type="match status" value="1"/>
</dbReference>
<evidence type="ECO:0000256" key="3">
    <source>
        <dbReference type="ARBA" id="ARBA00023082"/>
    </source>
</evidence>
<dbReference type="InterPro" id="IPR036388">
    <property type="entry name" value="WH-like_DNA-bd_sf"/>
</dbReference>
<comment type="similarity">
    <text evidence="1">Belongs to the sigma-70 factor family. ECF subfamily.</text>
</comment>
<sequence>MSRFIESKILEADEQLIKNALSGNKSALENLIKKHQNWIYNVALNLTADSNEAADLLQEVLIKVITNLGQFKSESKFQTWVYRIIKNHFLNVKRSKYHNQVISWEDYGNGLDQTKHIDLEDSFQVDKKMVVQEAKLSCMKGMLLCLTPEQRLIFVIGELFELPDTTGSEILEINRDAFRKRLSRARKQLYDFMNGKCGLINKRNPCRCAKKTQGFIKKGYVDPNNLQFQKKVIAKIESVVEKKLMDYENDGYAAYQKLYQNHNYQEPDDRLLSLKKFLDSKAVRKTFDIQ</sequence>
<evidence type="ECO:0000256" key="5">
    <source>
        <dbReference type="ARBA" id="ARBA00023163"/>
    </source>
</evidence>
<evidence type="ECO:0000256" key="1">
    <source>
        <dbReference type="ARBA" id="ARBA00010641"/>
    </source>
</evidence>
<dbReference type="InterPro" id="IPR013324">
    <property type="entry name" value="RNA_pol_sigma_r3/r4-like"/>
</dbReference>
<reference evidence="8" key="1">
    <citation type="journal article" date="2019" name="Int. J. Syst. Evol. Microbiol.">
        <title>The Global Catalogue of Microorganisms (GCM) 10K type strain sequencing project: providing services to taxonomists for standard genome sequencing and annotation.</title>
        <authorList>
            <consortium name="The Broad Institute Genomics Platform"/>
            <consortium name="The Broad Institute Genome Sequencing Center for Infectious Disease"/>
            <person name="Wu L."/>
            <person name="Ma J."/>
        </authorList>
    </citation>
    <scope>NUCLEOTIDE SEQUENCE [LARGE SCALE GENOMIC DNA]</scope>
    <source>
        <strain evidence="8">CGMCC 1.15774</strain>
    </source>
</reference>
<feature type="domain" description="RNA polymerase sigma-70 region 2" evidence="6">
    <location>
        <begin position="31"/>
        <end position="96"/>
    </location>
</feature>
<keyword evidence="8" id="KW-1185">Reference proteome</keyword>
<dbReference type="PANTHER" id="PTHR43133">
    <property type="entry name" value="RNA POLYMERASE ECF-TYPE SIGMA FACTO"/>
    <property type="match status" value="1"/>
</dbReference>
<protein>
    <submittedName>
        <fullName evidence="7">RNA polymerase sigma factor</fullName>
    </submittedName>
</protein>
<dbReference type="NCBIfam" id="TIGR02937">
    <property type="entry name" value="sigma70-ECF"/>
    <property type="match status" value="1"/>
</dbReference>
<dbReference type="InterPro" id="IPR007627">
    <property type="entry name" value="RNA_pol_sigma70_r2"/>
</dbReference>
<comment type="caution">
    <text evidence="7">The sequence shown here is derived from an EMBL/GenBank/DDBJ whole genome shotgun (WGS) entry which is preliminary data.</text>
</comment>
<dbReference type="InterPro" id="IPR039425">
    <property type="entry name" value="RNA_pol_sigma-70-like"/>
</dbReference>
<keyword evidence="3" id="KW-0731">Sigma factor</keyword>
<dbReference type="SUPFAM" id="SSF88946">
    <property type="entry name" value="Sigma2 domain of RNA polymerase sigma factors"/>
    <property type="match status" value="1"/>
</dbReference>
<accession>A0ABV8PG30</accession>
<evidence type="ECO:0000313" key="7">
    <source>
        <dbReference type="EMBL" id="MFC4218943.1"/>
    </source>
</evidence>
<dbReference type="Proteomes" id="UP001595841">
    <property type="component" value="Unassembled WGS sequence"/>
</dbReference>
<evidence type="ECO:0000256" key="2">
    <source>
        <dbReference type="ARBA" id="ARBA00023015"/>
    </source>
</evidence>
<keyword evidence="4" id="KW-0238">DNA-binding</keyword>
<evidence type="ECO:0000313" key="8">
    <source>
        <dbReference type="Proteomes" id="UP001595841"/>
    </source>
</evidence>
<keyword evidence="5" id="KW-0804">Transcription</keyword>
<dbReference type="InterPro" id="IPR013325">
    <property type="entry name" value="RNA_pol_sigma_r2"/>
</dbReference>
<organism evidence="7 8">
    <name type="scientific">Flagellimonas marina</name>
    <dbReference type="NCBI Taxonomy" id="1775168"/>
    <lineage>
        <taxon>Bacteria</taxon>
        <taxon>Pseudomonadati</taxon>
        <taxon>Bacteroidota</taxon>
        <taxon>Flavobacteriia</taxon>
        <taxon>Flavobacteriales</taxon>
        <taxon>Flavobacteriaceae</taxon>
        <taxon>Flagellimonas</taxon>
    </lineage>
</organism>
<dbReference type="Gene3D" id="1.10.10.10">
    <property type="entry name" value="Winged helix-like DNA-binding domain superfamily/Winged helix DNA-binding domain"/>
    <property type="match status" value="1"/>
</dbReference>
<dbReference type="SUPFAM" id="SSF88659">
    <property type="entry name" value="Sigma3 and sigma4 domains of RNA polymerase sigma factors"/>
    <property type="match status" value="1"/>
</dbReference>
<dbReference type="RefSeq" id="WP_379762328.1">
    <property type="nucleotide sequence ID" value="NZ_JBHSCL010000003.1"/>
</dbReference>